<sequence>VPHSVISNAQYFLSHQVQTCSCCPLVVTGGLYATLRWLYKELQNLRIQVQTVVTIIQSPLLITTGDTDVIKKLQGRTSHLIRKPRKICNLQVPLHLQVFTHAQ</sequence>
<keyword evidence="1" id="KW-0808">Transferase</keyword>
<evidence type="ECO:0000313" key="1">
    <source>
        <dbReference type="EMBL" id="JAG14017.1"/>
    </source>
</evidence>
<organism evidence="1">
    <name type="scientific">Lygus hesperus</name>
    <name type="common">Western plant bug</name>
    <dbReference type="NCBI Taxonomy" id="30085"/>
    <lineage>
        <taxon>Eukaryota</taxon>
        <taxon>Metazoa</taxon>
        <taxon>Ecdysozoa</taxon>
        <taxon>Arthropoda</taxon>
        <taxon>Hexapoda</taxon>
        <taxon>Insecta</taxon>
        <taxon>Pterygota</taxon>
        <taxon>Neoptera</taxon>
        <taxon>Paraneoptera</taxon>
        <taxon>Hemiptera</taxon>
        <taxon>Heteroptera</taxon>
        <taxon>Panheteroptera</taxon>
        <taxon>Cimicomorpha</taxon>
        <taxon>Miridae</taxon>
        <taxon>Mirini</taxon>
        <taxon>Lygus</taxon>
    </lineage>
</organism>
<accession>A0A0A9WZY0</accession>
<dbReference type="GO" id="GO:0008168">
    <property type="term" value="F:methyltransferase activity"/>
    <property type="evidence" value="ECO:0007669"/>
    <property type="project" value="UniProtKB-KW"/>
</dbReference>
<keyword evidence="1" id="KW-0489">Methyltransferase</keyword>
<feature type="non-terminal residue" evidence="1">
    <location>
        <position position="1"/>
    </location>
</feature>
<dbReference type="EMBL" id="GBHO01029587">
    <property type="protein sequence ID" value="JAG14017.1"/>
    <property type="molecule type" value="Transcribed_RNA"/>
</dbReference>
<gene>
    <name evidence="1" type="primary">trmY</name>
    <name evidence="1" type="ORF">CM83_104479</name>
</gene>
<reference evidence="1" key="1">
    <citation type="journal article" date="2014" name="PLoS ONE">
        <title>Transcriptome-Based Identification of ABC Transporters in the Western Tarnished Plant Bug Lygus hesperus.</title>
        <authorList>
            <person name="Hull J.J."/>
            <person name="Chaney K."/>
            <person name="Geib S.M."/>
            <person name="Fabrick J.A."/>
            <person name="Brent C.S."/>
            <person name="Walsh D."/>
            <person name="Lavine L.C."/>
        </authorList>
    </citation>
    <scope>NUCLEOTIDE SEQUENCE</scope>
</reference>
<dbReference type="AlphaFoldDB" id="A0A0A9WZY0"/>
<proteinExistence type="predicted"/>
<dbReference type="GO" id="GO:0032259">
    <property type="term" value="P:methylation"/>
    <property type="evidence" value="ECO:0007669"/>
    <property type="project" value="UniProtKB-KW"/>
</dbReference>
<reference evidence="1" key="2">
    <citation type="submission" date="2014-07" db="EMBL/GenBank/DDBJ databases">
        <authorList>
            <person name="Hull J."/>
        </authorList>
    </citation>
    <scope>NUCLEOTIDE SEQUENCE</scope>
</reference>
<protein>
    <submittedName>
        <fullName evidence="1">tRNA (Pseudouridine(54)-N(1))-methyltransferase</fullName>
    </submittedName>
</protein>
<name>A0A0A9WZY0_LYGHE</name>